<keyword evidence="2" id="KW-1185">Reference proteome</keyword>
<gene>
    <name evidence="1" type="primary">Acey_s0126.g1342</name>
    <name evidence="1" type="ORF">Y032_0126g1342</name>
</gene>
<evidence type="ECO:0000313" key="2">
    <source>
        <dbReference type="Proteomes" id="UP000024635"/>
    </source>
</evidence>
<reference evidence="2" key="1">
    <citation type="journal article" date="2015" name="Nat. Genet.">
        <title>The genome and transcriptome of the zoonotic hookworm Ancylostoma ceylanicum identify infection-specific gene families.</title>
        <authorList>
            <person name="Schwarz E.M."/>
            <person name="Hu Y."/>
            <person name="Antoshechkin I."/>
            <person name="Miller M.M."/>
            <person name="Sternberg P.W."/>
            <person name="Aroian R.V."/>
        </authorList>
    </citation>
    <scope>NUCLEOTIDE SEQUENCE</scope>
    <source>
        <strain evidence="2">HY135</strain>
    </source>
</reference>
<sequence>MSNSSPTSRRVVLVNIPNGNIKLQLVRNRLYNRACMSENCVICPFRKSEDCATMGVIYEIECLTCQATYIGETGRPLWVRINERLASKKRESLITPLGKHRKEDHDGADFNIRCTTLANESRTSARKALEAFWISERAARLNSRNEHLAVISDLMPFVSLCEL</sequence>
<accession>A0A016T8H9</accession>
<dbReference type="EMBL" id="JARK01001462">
    <property type="protein sequence ID" value="EYB98990.1"/>
    <property type="molecule type" value="Genomic_DNA"/>
</dbReference>
<dbReference type="OrthoDB" id="5831138at2759"/>
<proteinExistence type="predicted"/>
<comment type="caution">
    <text evidence="1">The sequence shown here is derived from an EMBL/GenBank/DDBJ whole genome shotgun (WGS) entry which is preliminary data.</text>
</comment>
<dbReference type="AlphaFoldDB" id="A0A016T8H9"/>
<dbReference type="Proteomes" id="UP000024635">
    <property type="component" value="Unassembled WGS sequence"/>
</dbReference>
<organism evidence="1 2">
    <name type="scientific">Ancylostoma ceylanicum</name>
    <dbReference type="NCBI Taxonomy" id="53326"/>
    <lineage>
        <taxon>Eukaryota</taxon>
        <taxon>Metazoa</taxon>
        <taxon>Ecdysozoa</taxon>
        <taxon>Nematoda</taxon>
        <taxon>Chromadorea</taxon>
        <taxon>Rhabditida</taxon>
        <taxon>Rhabditina</taxon>
        <taxon>Rhabditomorpha</taxon>
        <taxon>Strongyloidea</taxon>
        <taxon>Ancylostomatidae</taxon>
        <taxon>Ancylostomatinae</taxon>
        <taxon>Ancylostoma</taxon>
    </lineage>
</organism>
<name>A0A016T8H9_9BILA</name>
<evidence type="ECO:0000313" key="1">
    <source>
        <dbReference type="EMBL" id="EYB98990.1"/>
    </source>
</evidence>
<evidence type="ECO:0008006" key="3">
    <source>
        <dbReference type="Google" id="ProtNLM"/>
    </source>
</evidence>
<protein>
    <recommendedName>
        <fullName evidence="3">GIY-YIG domain-containing protein</fullName>
    </recommendedName>
</protein>